<dbReference type="AlphaFoldDB" id="A0AAD6D555"/>
<evidence type="ECO:0000256" key="4">
    <source>
        <dbReference type="ARBA" id="ARBA00022787"/>
    </source>
</evidence>
<keyword evidence="7" id="KW-0496">Mitochondrion</keyword>
<gene>
    <name evidence="10" type="ORF">N7494_002629</name>
</gene>
<keyword evidence="5" id="KW-0653">Protein transport</keyword>
<evidence type="ECO:0000313" key="11">
    <source>
        <dbReference type="Proteomes" id="UP001220324"/>
    </source>
</evidence>
<evidence type="ECO:0000256" key="8">
    <source>
        <dbReference type="ARBA" id="ARBA00023136"/>
    </source>
</evidence>
<comment type="caution">
    <text evidence="10">The sequence shown here is derived from an EMBL/GenBank/DDBJ whole genome shotgun (WGS) entry which is preliminary data.</text>
</comment>
<evidence type="ECO:0008006" key="12">
    <source>
        <dbReference type="Google" id="ProtNLM"/>
    </source>
</evidence>
<proteinExistence type="inferred from homology"/>
<dbReference type="GO" id="GO:0005741">
    <property type="term" value="C:mitochondrial outer membrane"/>
    <property type="evidence" value="ECO:0007669"/>
    <property type="project" value="UniProtKB-SubCell"/>
</dbReference>
<organism evidence="10 11">
    <name type="scientific">Penicillium frequentans</name>
    <dbReference type="NCBI Taxonomy" id="3151616"/>
    <lineage>
        <taxon>Eukaryota</taxon>
        <taxon>Fungi</taxon>
        <taxon>Dikarya</taxon>
        <taxon>Ascomycota</taxon>
        <taxon>Pezizomycotina</taxon>
        <taxon>Eurotiomycetes</taxon>
        <taxon>Eurotiomycetidae</taxon>
        <taxon>Eurotiales</taxon>
        <taxon>Aspergillaceae</taxon>
        <taxon>Penicillium</taxon>
    </lineage>
</organism>
<name>A0AAD6D555_9EURO</name>
<dbReference type="Pfam" id="PF10642">
    <property type="entry name" value="Tom5"/>
    <property type="match status" value="1"/>
</dbReference>
<evidence type="ECO:0000256" key="7">
    <source>
        <dbReference type="ARBA" id="ARBA00023128"/>
    </source>
</evidence>
<accession>A0AAD6D555</accession>
<evidence type="ECO:0000256" key="2">
    <source>
        <dbReference type="ARBA" id="ARBA00022448"/>
    </source>
</evidence>
<comment type="subcellular location">
    <subcellularLocation>
        <location evidence="1">Mitochondrion outer membrane</location>
        <topology evidence="1">Single-pass membrane protein</topology>
    </subcellularLocation>
</comment>
<keyword evidence="11" id="KW-1185">Reference proteome</keyword>
<dbReference type="GO" id="GO:0006626">
    <property type="term" value="P:protein targeting to mitochondrion"/>
    <property type="evidence" value="ECO:0007669"/>
    <property type="project" value="UniProtKB-ARBA"/>
</dbReference>
<evidence type="ECO:0000256" key="5">
    <source>
        <dbReference type="ARBA" id="ARBA00022927"/>
    </source>
</evidence>
<keyword evidence="4" id="KW-1000">Mitochondrion outer membrane</keyword>
<keyword evidence="3" id="KW-0812">Transmembrane</keyword>
<keyword evidence="2" id="KW-0813">Transport</keyword>
<keyword evidence="6" id="KW-1133">Transmembrane helix</keyword>
<keyword evidence="8" id="KW-0472">Membrane</keyword>
<dbReference type="EMBL" id="JAQIZZ010000002">
    <property type="protein sequence ID" value="KAJ5553251.1"/>
    <property type="molecule type" value="Genomic_DNA"/>
</dbReference>
<dbReference type="Proteomes" id="UP001220324">
    <property type="component" value="Unassembled WGS sequence"/>
</dbReference>
<comment type="similarity">
    <text evidence="9">Belongs to the Tom5 family.</text>
</comment>
<sequence>MFAPGQEQLSQQDLKVAEVEACQTVRNAVIGGILLYLSPFAVDFAKKFL</sequence>
<evidence type="ECO:0000256" key="6">
    <source>
        <dbReference type="ARBA" id="ARBA00022989"/>
    </source>
</evidence>
<evidence type="ECO:0000313" key="10">
    <source>
        <dbReference type="EMBL" id="KAJ5553251.1"/>
    </source>
</evidence>
<evidence type="ECO:0000256" key="3">
    <source>
        <dbReference type="ARBA" id="ARBA00022692"/>
    </source>
</evidence>
<protein>
    <recommendedName>
        <fullName evidence="12">Mitochondrial outer membrane translocase complex, subunit Tom5</fullName>
    </recommendedName>
</protein>
<dbReference type="GO" id="GO:0015031">
    <property type="term" value="P:protein transport"/>
    <property type="evidence" value="ECO:0007669"/>
    <property type="project" value="UniProtKB-KW"/>
</dbReference>
<dbReference type="InterPro" id="IPR019603">
    <property type="entry name" value="Tom5"/>
</dbReference>
<evidence type="ECO:0000256" key="1">
    <source>
        <dbReference type="ARBA" id="ARBA00004572"/>
    </source>
</evidence>
<evidence type="ECO:0000256" key="9">
    <source>
        <dbReference type="ARBA" id="ARBA00025716"/>
    </source>
</evidence>
<reference evidence="10 11" key="1">
    <citation type="journal article" date="2023" name="IMA Fungus">
        <title>Comparative genomic study of the Penicillium genus elucidates a diverse pangenome and 15 lateral gene transfer events.</title>
        <authorList>
            <person name="Petersen C."/>
            <person name="Sorensen T."/>
            <person name="Nielsen M.R."/>
            <person name="Sondergaard T.E."/>
            <person name="Sorensen J.L."/>
            <person name="Fitzpatrick D.A."/>
            <person name="Frisvad J.C."/>
            <person name="Nielsen K.L."/>
        </authorList>
    </citation>
    <scope>NUCLEOTIDE SEQUENCE [LARGE SCALE GENOMIC DNA]</scope>
    <source>
        <strain evidence="10 11">IBT 35679</strain>
    </source>
</reference>